<dbReference type="InterPro" id="IPR041567">
    <property type="entry name" value="COI1_F-box"/>
</dbReference>
<dbReference type="Proteomes" id="UP000886520">
    <property type="component" value="Chromosome 5"/>
</dbReference>
<dbReference type="InterPro" id="IPR001611">
    <property type="entry name" value="Leu-rich_rpt"/>
</dbReference>
<dbReference type="GO" id="GO:0031146">
    <property type="term" value="P:SCF-dependent proteasomal ubiquitin-dependent protein catabolic process"/>
    <property type="evidence" value="ECO:0007669"/>
    <property type="project" value="TreeGrafter"/>
</dbReference>
<organism evidence="3 4">
    <name type="scientific">Adiantum capillus-veneris</name>
    <name type="common">Maidenhair fern</name>
    <dbReference type="NCBI Taxonomy" id="13818"/>
    <lineage>
        <taxon>Eukaryota</taxon>
        <taxon>Viridiplantae</taxon>
        <taxon>Streptophyta</taxon>
        <taxon>Embryophyta</taxon>
        <taxon>Tracheophyta</taxon>
        <taxon>Polypodiopsida</taxon>
        <taxon>Polypodiidae</taxon>
        <taxon>Polypodiales</taxon>
        <taxon>Pteridineae</taxon>
        <taxon>Pteridaceae</taxon>
        <taxon>Vittarioideae</taxon>
        <taxon>Adiantum</taxon>
    </lineage>
</organism>
<dbReference type="InterPro" id="IPR006553">
    <property type="entry name" value="Leu-rich_rpt_Cys-con_subtyp"/>
</dbReference>
<evidence type="ECO:0000259" key="2">
    <source>
        <dbReference type="Pfam" id="PF18791"/>
    </source>
</evidence>
<sequence length="533" mass="58865">MAEPPFRPLAPASSAGNSISETALEAIFGHIEKSADRSAMSLVCRKWYIVDNRTRSEVTITCCYTIRPARLTQRFPALQVLKIKGKPRAAMFKLVPDNWGGNAAPWISEISANCQCLHSVHLRRMVVTDEDLFMLAKERGHMLQSLKLDKCSGFSTTGLEEIAKSCRSLRELFLEESDMQDHNGNWLRQLSLYNTSLEMLNIAGIDLQNICTGDLSTLALNCKSLVSLKLNELELEGLPEILSRTTALRELGGVSVGASVDQQPKITLPATLTSLVALYYMGVEEGDSIVNSIIQPIAAGLRKLDLQYSCLTVDGHCQLLGLCANLEALEVFNAIGDEGLEVIANKCKNLRWLRVERGDRDVQQGFVTQRGLILVALNCQRLEYIAAYVSDINNAALSTIATNCPKLKDFRGMEEIGMYGKNLNWALFGLLGESDEGLKLFANGCPNLKRLEIRDCVFTEAAIATSVLKMESLKYIWVQGYRATGTGQDLLPLTKDYWSVELIDEPGTPAQFVAYRCLSQKRADTPPSVTLLG</sequence>
<dbReference type="OrthoDB" id="550575at2759"/>
<dbReference type="InterPro" id="IPR032675">
    <property type="entry name" value="LRR_dom_sf"/>
</dbReference>
<feature type="domain" description="Transport inhibitor response 1" evidence="2">
    <location>
        <begin position="76"/>
        <end position="122"/>
    </location>
</feature>
<dbReference type="Pfam" id="PF18791">
    <property type="entry name" value="Transp_inhibit"/>
    <property type="match status" value="1"/>
</dbReference>
<protein>
    <submittedName>
        <fullName evidence="3">Uncharacterized protein</fullName>
    </submittedName>
</protein>
<reference evidence="3 4" key="1">
    <citation type="submission" date="2021-01" db="EMBL/GenBank/DDBJ databases">
        <title>Adiantum capillus-veneris genome.</title>
        <authorList>
            <person name="Fang Y."/>
            <person name="Liao Q."/>
        </authorList>
    </citation>
    <scope>NUCLEOTIDE SEQUENCE [LARGE SCALE GENOMIC DNA]</scope>
    <source>
        <strain evidence="3">H3</strain>
        <tissue evidence="3">Leaf</tissue>
    </source>
</reference>
<comment type="caution">
    <text evidence="3">The sequence shown here is derived from an EMBL/GenBank/DDBJ whole genome shotgun (WGS) entry which is preliminary data.</text>
</comment>
<dbReference type="Pfam" id="PF13516">
    <property type="entry name" value="LRR_6"/>
    <property type="match status" value="1"/>
</dbReference>
<dbReference type="SMART" id="SM00367">
    <property type="entry name" value="LRR_CC"/>
    <property type="match status" value="3"/>
</dbReference>
<dbReference type="PANTHER" id="PTHR16134">
    <property type="entry name" value="F-BOX/TPR REPEAT PROTEIN POF3"/>
    <property type="match status" value="1"/>
</dbReference>
<dbReference type="GO" id="GO:0019005">
    <property type="term" value="C:SCF ubiquitin ligase complex"/>
    <property type="evidence" value="ECO:0007669"/>
    <property type="project" value="TreeGrafter"/>
</dbReference>
<dbReference type="Gene3D" id="3.80.10.10">
    <property type="entry name" value="Ribonuclease Inhibitor"/>
    <property type="match status" value="1"/>
</dbReference>
<accession>A0A9D4V548</accession>
<feature type="domain" description="COI1 F-box" evidence="1">
    <location>
        <begin position="18"/>
        <end position="56"/>
    </location>
</feature>
<evidence type="ECO:0000259" key="1">
    <source>
        <dbReference type="Pfam" id="PF18511"/>
    </source>
</evidence>
<dbReference type="PANTHER" id="PTHR16134:SF43">
    <property type="entry name" value="CORONATINE-INSENSITIVE PROTEIN 1"/>
    <property type="match status" value="1"/>
</dbReference>
<dbReference type="Gene3D" id="1.20.1280.50">
    <property type="match status" value="1"/>
</dbReference>
<evidence type="ECO:0000313" key="3">
    <source>
        <dbReference type="EMBL" id="KAI5079562.1"/>
    </source>
</evidence>
<dbReference type="EMBL" id="JABFUD020000005">
    <property type="protein sequence ID" value="KAI5079562.1"/>
    <property type="molecule type" value="Genomic_DNA"/>
</dbReference>
<name>A0A9D4V548_ADICA</name>
<dbReference type="AlphaFoldDB" id="A0A9D4V548"/>
<evidence type="ECO:0000313" key="4">
    <source>
        <dbReference type="Proteomes" id="UP000886520"/>
    </source>
</evidence>
<dbReference type="CDD" id="cd22159">
    <property type="entry name" value="F-box_AtTIR1-like"/>
    <property type="match status" value="1"/>
</dbReference>
<dbReference type="InterPro" id="IPR041101">
    <property type="entry name" value="Transp_inhibit"/>
</dbReference>
<dbReference type="SUPFAM" id="SSF52047">
    <property type="entry name" value="RNI-like"/>
    <property type="match status" value="1"/>
</dbReference>
<proteinExistence type="predicted"/>
<gene>
    <name evidence="3" type="ORF">GOP47_0005041</name>
</gene>
<dbReference type="Pfam" id="PF18511">
    <property type="entry name" value="F-box_5"/>
    <property type="match status" value="1"/>
</dbReference>
<keyword evidence="4" id="KW-1185">Reference proteome</keyword>